<proteinExistence type="predicted"/>
<name>A0A0G1AG14_UNCKA</name>
<reference evidence="1 2" key="1">
    <citation type="journal article" date="2015" name="Nature">
        <title>rRNA introns, odd ribosomes, and small enigmatic genomes across a large radiation of phyla.</title>
        <authorList>
            <person name="Brown C.T."/>
            <person name="Hug L.A."/>
            <person name="Thomas B.C."/>
            <person name="Sharon I."/>
            <person name="Castelle C.J."/>
            <person name="Singh A."/>
            <person name="Wilkins M.J."/>
            <person name="Williams K.H."/>
            <person name="Banfield J.F."/>
        </authorList>
    </citation>
    <scope>NUCLEOTIDE SEQUENCE [LARGE SCALE GENOMIC DNA]</scope>
</reference>
<accession>A0A0G1AG14</accession>
<dbReference type="AlphaFoldDB" id="A0A0G1AG14"/>
<dbReference type="Proteomes" id="UP000034678">
    <property type="component" value="Unassembled WGS sequence"/>
</dbReference>
<sequence>MDLVDSVVAAEQVANKCKGNRPAIPHTVPETVNFAGFFERSVLQRISGTTGGEHKGQANEQDEKSKHFVFHDILLIWDVSG</sequence>
<dbReference type="EMBL" id="LCDU01000011">
    <property type="protein sequence ID" value="KKS60002.1"/>
    <property type="molecule type" value="Genomic_DNA"/>
</dbReference>
<comment type="caution">
    <text evidence="1">The sequence shown here is derived from an EMBL/GenBank/DDBJ whole genome shotgun (WGS) entry which is preliminary data.</text>
</comment>
<evidence type="ECO:0000313" key="2">
    <source>
        <dbReference type="Proteomes" id="UP000034678"/>
    </source>
</evidence>
<gene>
    <name evidence="1" type="ORF">UV26_C0011G0047</name>
</gene>
<organism evidence="1 2">
    <name type="scientific">candidate division WWE3 bacterium GW2011_GWF2_42_42</name>
    <dbReference type="NCBI Taxonomy" id="1619142"/>
    <lineage>
        <taxon>Bacteria</taxon>
        <taxon>Katanobacteria</taxon>
    </lineage>
</organism>
<protein>
    <submittedName>
        <fullName evidence="1">Uncharacterized protein</fullName>
    </submittedName>
</protein>
<evidence type="ECO:0000313" key="1">
    <source>
        <dbReference type="EMBL" id="KKS60002.1"/>
    </source>
</evidence>